<evidence type="ECO:0000313" key="6">
    <source>
        <dbReference type="Proteomes" id="UP000078272"/>
    </source>
</evidence>
<name>A0A175RBJ8_9HYPH</name>
<dbReference type="Gene3D" id="3.40.50.10490">
    <property type="entry name" value="Glucose-6-phosphate isomerase like protein, domain 1"/>
    <property type="match status" value="1"/>
</dbReference>
<dbReference type="InterPro" id="IPR035472">
    <property type="entry name" value="RpiR-like_SIS"/>
</dbReference>
<evidence type="ECO:0000259" key="4">
    <source>
        <dbReference type="PROSITE" id="PS51071"/>
    </source>
</evidence>
<dbReference type="GO" id="GO:0003677">
    <property type="term" value="F:DNA binding"/>
    <property type="evidence" value="ECO:0007669"/>
    <property type="project" value="UniProtKB-KW"/>
</dbReference>
<dbReference type="STRING" id="401562.NS365_11355"/>
<evidence type="ECO:0000313" key="5">
    <source>
        <dbReference type="EMBL" id="KTQ97334.1"/>
    </source>
</evidence>
<dbReference type="InterPro" id="IPR047640">
    <property type="entry name" value="RpiR-like"/>
</dbReference>
<dbReference type="Pfam" id="PF01380">
    <property type="entry name" value="SIS"/>
    <property type="match status" value="1"/>
</dbReference>
<feature type="domain" description="HTH rpiR-type" evidence="4">
    <location>
        <begin position="1"/>
        <end position="75"/>
    </location>
</feature>
<dbReference type="InterPro" id="IPR046348">
    <property type="entry name" value="SIS_dom_sf"/>
</dbReference>
<accession>A0A175RBJ8</accession>
<dbReference type="EMBL" id="LDPZ01000010">
    <property type="protein sequence ID" value="KTQ97334.1"/>
    <property type="molecule type" value="Genomic_DNA"/>
</dbReference>
<keyword evidence="2" id="KW-0238">DNA-binding</keyword>
<dbReference type="GO" id="GO:0003700">
    <property type="term" value="F:DNA-binding transcription factor activity"/>
    <property type="evidence" value="ECO:0007669"/>
    <property type="project" value="InterPro"/>
</dbReference>
<keyword evidence="1" id="KW-0805">Transcription regulation</keyword>
<evidence type="ECO:0000256" key="3">
    <source>
        <dbReference type="ARBA" id="ARBA00023163"/>
    </source>
</evidence>
<proteinExistence type="predicted"/>
<dbReference type="InterPro" id="IPR001347">
    <property type="entry name" value="SIS_dom"/>
</dbReference>
<organism evidence="5 6">
    <name type="scientific">Aureimonas ureilytica</name>
    <dbReference type="NCBI Taxonomy" id="401562"/>
    <lineage>
        <taxon>Bacteria</taxon>
        <taxon>Pseudomonadati</taxon>
        <taxon>Pseudomonadota</taxon>
        <taxon>Alphaproteobacteria</taxon>
        <taxon>Hyphomicrobiales</taxon>
        <taxon>Aurantimonadaceae</taxon>
        <taxon>Aureimonas</taxon>
    </lineage>
</organism>
<dbReference type="Gene3D" id="1.10.10.10">
    <property type="entry name" value="Winged helix-like DNA-binding domain superfamily/Winged helix DNA-binding domain"/>
    <property type="match status" value="1"/>
</dbReference>
<evidence type="ECO:0000256" key="1">
    <source>
        <dbReference type="ARBA" id="ARBA00023015"/>
    </source>
</evidence>
<dbReference type="PANTHER" id="PTHR30514:SF20">
    <property type="entry name" value="TRANSCRIPTIONAL REGULATOR"/>
    <property type="match status" value="1"/>
</dbReference>
<dbReference type="GO" id="GO:0097367">
    <property type="term" value="F:carbohydrate derivative binding"/>
    <property type="evidence" value="ECO:0007669"/>
    <property type="project" value="InterPro"/>
</dbReference>
<dbReference type="InterPro" id="IPR036388">
    <property type="entry name" value="WH-like_DNA-bd_sf"/>
</dbReference>
<dbReference type="InterPro" id="IPR000281">
    <property type="entry name" value="HTH_RpiR"/>
</dbReference>
<protein>
    <submittedName>
        <fullName evidence="5">RpiR family transcriptional regulator</fullName>
    </submittedName>
</protein>
<evidence type="ECO:0000256" key="2">
    <source>
        <dbReference type="ARBA" id="ARBA00023125"/>
    </source>
</evidence>
<gene>
    <name evidence="5" type="ORF">NS226_04730</name>
</gene>
<comment type="caution">
    <text evidence="5">The sequence shown here is derived from an EMBL/GenBank/DDBJ whole genome shotgun (WGS) entry which is preliminary data.</text>
</comment>
<dbReference type="PANTHER" id="PTHR30514">
    <property type="entry name" value="GLUCOKINASE"/>
    <property type="match status" value="1"/>
</dbReference>
<dbReference type="SUPFAM" id="SSF46689">
    <property type="entry name" value="Homeodomain-like"/>
    <property type="match status" value="1"/>
</dbReference>
<reference evidence="5 6" key="1">
    <citation type="journal article" date="2016" name="Front. Microbiol.">
        <title>Genomic Resource of Rice Seed Associated Bacteria.</title>
        <authorList>
            <person name="Midha S."/>
            <person name="Bansal K."/>
            <person name="Sharma S."/>
            <person name="Kumar N."/>
            <person name="Patil P.P."/>
            <person name="Chaudhry V."/>
            <person name="Patil P.B."/>
        </authorList>
    </citation>
    <scope>NUCLEOTIDE SEQUENCE [LARGE SCALE GENOMIC DNA]</scope>
    <source>
        <strain evidence="5 6">NS226</strain>
    </source>
</reference>
<sequence>MRERLAGGSVKLSKRLKQVASFALAQPDEIALGTVTTIADKAGVQPSTLIRFSQALGFAGFSDLQMLFRERLRNHVSNYDDRLLSLRAKNGDASRSAVLFDGFCEASTRSITGMHDKLDISTMDRAIDVLAGAETIYLIAQRRSFPVTAYVSYALGKLGIRNVLIGSAVGTDAETMSFATQRDAAIAISFTPYASSTVAYARQAAELGTPLVVITDSPFSPLVADGHLWFEVVEADFQGFRSLAASMALAMTLVVGLAERRRALLGEKDNNTKS</sequence>
<dbReference type="GO" id="GO:1901135">
    <property type="term" value="P:carbohydrate derivative metabolic process"/>
    <property type="evidence" value="ECO:0007669"/>
    <property type="project" value="InterPro"/>
</dbReference>
<dbReference type="PROSITE" id="PS51071">
    <property type="entry name" value="HTH_RPIR"/>
    <property type="match status" value="1"/>
</dbReference>
<dbReference type="Pfam" id="PF01418">
    <property type="entry name" value="HTH_6"/>
    <property type="match status" value="1"/>
</dbReference>
<dbReference type="InterPro" id="IPR009057">
    <property type="entry name" value="Homeodomain-like_sf"/>
</dbReference>
<dbReference type="AlphaFoldDB" id="A0A175RBJ8"/>
<dbReference type="Proteomes" id="UP000078272">
    <property type="component" value="Unassembled WGS sequence"/>
</dbReference>
<dbReference type="PATRIC" id="fig|401562.3.peg.161"/>
<dbReference type="CDD" id="cd05013">
    <property type="entry name" value="SIS_RpiR"/>
    <property type="match status" value="1"/>
</dbReference>
<dbReference type="SUPFAM" id="SSF53697">
    <property type="entry name" value="SIS domain"/>
    <property type="match status" value="1"/>
</dbReference>
<keyword evidence="3" id="KW-0804">Transcription</keyword>